<dbReference type="PANTHER" id="PTHR39082">
    <property type="entry name" value="PHOSPHOLIPASE C-BETA-2-RELATED"/>
    <property type="match status" value="1"/>
</dbReference>
<reference evidence="3 4" key="1">
    <citation type="journal article" date="2018" name="Int. J. Syst. Evol. Microbiol.">
        <title>Glycomyces paridis sp. nov., isolated from the medicinal plant Paris polyphylla.</title>
        <authorList>
            <person name="Fang X.M."/>
            <person name="Bai J.L."/>
            <person name="Su J."/>
            <person name="Zhao L.L."/>
            <person name="Liu H.Y."/>
            <person name="Ma B.P."/>
            <person name="Zhang Y.Q."/>
            <person name="Yu L.Y."/>
        </authorList>
    </citation>
    <scope>NUCLEOTIDE SEQUENCE [LARGE SCALE GENOMIC DNA]</scope>
    <source>
        <strain evidence="3 4">CPCC 204357</strain>
    </source>
</reference>
<dbReference type="OrthoDB" id="9784388at2"/>
<keyword evidence="4" id="KW-1185">Reference proteome</keyword>
<gene>
    <name evidence="3" type="ORF">E9998_15190</name>
</gene>
<organism evidence="3 4">
    <name type="scientific">Glycomyces paridis</name>
    <dbReference type="NCBI Taxonomy" id="2126555"/>
    <lineage>
        <taxon>Bacteria</taxon>
        <taxon>Bacillati</taxon>
        <taxon>Actinomycetota</taxon>
        <taxon>Actinomycetes</taxon>
        <taxon>Glycomycetales</taxon>
        <taxon>Glycomycetaceae</taxon>
        <taxon>Glycomyces</taxon>
    </lineage>
</organism>
<dbReference type="InterPro" id="IPR056003">
    <property type="entry name" value="CT398_CC_hairpin"/>
</dbReference>
<dbReference type="PANTHER" id="PTHR39082:SF1">
    <property type="entry name" value="SCAVENGER RECEPTOR CLASS A MEMBER 3"/>
    <property type="match status" value="1"/>
</dbReference>
<accession>A0A4S8PAA2</accession>
<name>A0A4S8PAA2_9ACTN</name>
<dbReference type="Pfam" id="PF24481">
    <property type="entry name" value="CT398_CC"/>
    <property type="match status" value="1"/>
</dbReference>
<feature type="domain" description="CT398-like coiled coil hairpin" evidence="2">
    <location>
        <begin position="14"/>
        <end position="192"/>
    </location>
</feature>
<dbReference type="RefSeq" id="WP_136530551.1">
    <property type="nucleotide sequence ID" value="NZ_STGX01000011.1"/>
</dbReference>
<protein>
    <recommendedName>
        <fullName evidence="2">CT398-like coiled coil hairpin domain-containing protein</fullName>
    </recommendedName>
</protein>
<dbReference type="InterPro" id="IPR052376">
    <property type="entry name" value="Oxidative_Scav/Glycosyltrans"/>
</dbReference>
<proteinExistence type="predicted"/>
<feature type="coiled-coil region" evidence="1">
    <location>
        <begin position="51"/>
        <end position="151"/>
    </location>
</feature>
<evidence type="ECO:0000313" key="4">
    <source>
        <dbReference type="Proteomes" id="UP000305792"/>
    </source>
</evidence>
<dbReference type="AlphaFoldDB" id="A0A4S8PAA2"/>
<keyword evidence="1" id="KW-0175">Coiled coil</keyword>
<dbReference type="EMBL" id="STGX01000011">
    <property type="protein sequence ID" value="THV27208.1"/>
    <property type="molecule type" value="Genomic_DNA"/>
</dbReference>
<sequence length="260" mass="28833">MKADLFDQRRLLELQAVDTQLSQLGQRRRKLDADPTFAAAGQRLRVLADKAANLSGDLADLDRDIERVEREVELVTKRAESDRARMASGAATAKELEGLQSELESLARRQGTLEDDEIELMERREGVESELAETRRQVEEARAVLADAEADRAGQIGGIDAETADARSTREALAINIPDRLVELYERIHAKQPVAAAELVGRRCGSCRIEKSPADMIPIKSAPIDEVLRCEECGCVLIRTELPQSKPTTLASEEELKKYT</sequence>
<comment type="caution">
    <text evidence="3">The sequence shown here is derived from an EMBL/GenBank/DDBJ whole genome shotgun (WGS) entry which is preliminary data.</text>
</comment>
<dbReference type="Proteomes" id="UP000305792">
    <property type="component" value="Unassembled WGS sequence"/>
</dbReference>
<evidence type="ECO:0000259" key="2">
    <source>
        <dbReference type="Pfam" id="PF24481"/>
    </source>
</evidence>
<evidence type="ECO:0000256" key="1">
    <source>
        <dbReference type="SAM" id="Coils"/>
    </source>
</evidence>
<evidence type="ECO:0000313" key="3">
    <source>
        <dbReference type="EMBL" id="THV27208.1"/>
    </source>
</evidence>
<dbReference type="Gene3D" id="1.10.287.1490">
    <property type="match status" value="1"/>
</dbReference>